<keyword evidence="2" id="KW-1133">Transmembrane helix</keyword>
<organism evidence="3 4">
    <name type="scientific">Malassezia cuniculi</name>
    <dbReference type="NCBI Taxonomy" id="948313"/>
    <lineage>
        <taxon>Eukaryota</taxon>
        <taxon>Fungi</taxon>
        <taxon>Dikarya</taxon>
        <taxon>Basidiomycota</taxon>
        <taxon>Ustilaginomycotina</taxon>
        <taxon>Malasseziomycetes</taxon>
        <taxon>Malasseziales</taxon>
        <taxon>Malasseziaceae</taxon>
        <taxon>Malassezia</taxon>
    </lineage>
</organism>
<gene>
    <name evidence="3" type="ORF">MCUN1_000195</name>
</gene>
<dbReference type="InterPro" id="IPR026749">
    <property type="entry name" value="Tmem135"/>
</dbReference>
<keyword evidence="4" id="KW-1185">Reference proteome</keyword>
<sequence length="613" mass="68355">MTTPTERDIDAVTQKVESPKSLKPHIDLPKPGAPLSNAGSGENNNNDDDDDDDEEMAAWRRLASGPTTPNITEAMANLKRNLSISGLQEFASRPTAEVRRTIKNKLWRPQNETAKIPQDWERLAVHVARGGARAFVIAYGLRSLMSFLFALIGSVRSRTLHRNAIRDAFFGEHTARFALTFGVWAALYKAVHNSLRLLTPPPQGKARARATFDAHGNSQPTAPSPKPKDKWSQQRFLFRPDPRSKVWHAYVAGAVSSLALLLQDNSFYRGFAPQLFVRGLEGVVHTARGHGYFNVPHGETLLFGIANLFIISAWLSHDHHLPGSYKRWIDKASKIPLPFKDAYKSSANGYGADPWNMAKLFPGGQMPEPLSTDPLKFAPAAPTKHNAHGIQPEILSQFHRWFESGDPDRLPCGLSHPYSSNHLRTTFDNFYLSWKWIMPVYLTLYVVPSLFLRPAAFMKNPMASLKRSLFGASRSSAFLAAYIVIIKGSFCLTHSFYETVYFSPKLRAIPGLFTLARLVSDDKFNMVTGFSSCLSVLIEPRHRRGELTLYVLPKALQTFWATGRSKGLLPHVPGGDFILTAAGLSLIMGTYATNPENLSRIVSRVIYQFVGRN</sequence>
<keyword evidence="2" id="KW-0472">Membrane</keyword>
<evidence type="ECO:0000256" key="1">
    <source>
        <dbReference type="SAM" id="MobiDB-lite"/>
    </source>
</evidence>
<protein>
    <recommendedName>
        <fullName evidence="5">Transmembrane protein 135 N-terminal domain-containing protein</fullName>
    </recommendedName>
</protein>
<feature type="transmembrane region" description="Helical" evidence="2">
    <location>
        <begin position="436"/>
        <end position="456"/>
    </location>
</feature>
<dbReference type="EMBL" id="CP119877">
    <property type="protein sequence ID" value="WFD33382.1"/>
    <property type="molecule type" value="Genomic_DNA"/>
</dbReference>
<keyword evidence="2" id="KW-0812">Transmembrane</keyword>
<dbReference type="AlphaFoldDB" id="A0AAF0EUV9"/>
<feature type="transmembrane region" description="Helical" evidence="2">
    <location>
        <begin position="477"/>
        <end position="497"/>
    </location>
</feature>
<proteinExistence type="predicted"/>
<feature type="compositionally biased region" description="Basic and acidic residues" evidence="1">
    <location>
        <begin position="1"/>
        <end position="10"/>
    </location>
</feature>
<name>A0AAF0EUV9_9BASI</name>
<evidence type="ECO:0008006" key="5">
    <source>
        <dbReference type="Google" id="ProtNLM"/>
    </source>
</evidence>
<evidence type="ECO:0000313" key="3">
    <source>
        <dbReference type="EMBL" id="WFD33382.1"/>
    </source>
</evidence>
<evidence type="ECO:0000313" key="4">
    <source>
        <dbReference type="Proteomes" id="UP001219933"/>
    </source>
</evidence>
<accession>A0AAF0EUV9</accession>
<dbReference type="Proteomes" id="UP001219933">
    <property type="component" value="Chromosome 1"/>
</dbReference>
<dbReference type="PANTHER" id="PTHR12459:SF6">
    <property type="entry name" value="GB|AAD46013.1"/>
    <property type="match status" value="1"/>
</dbReference>
<evidence type="ECO:0000256" key="2">
    <source>
        <dbReference type="SAM" id="Phobius"/>
    </source>
</evidence>
<feature type="region of interest" description="Disordered" evidence="1">
    <location>
        <begin position="1"/>
        <end position="53"/>
    </location>
</feature>
<dbReference type="PANTHER" id="PTHR12459">
    <property type="entry name" value="TRANSMEMBRANE PROTEIN 135-RELATED"/>
    <property type="match status" value="1"/>
</dbReference>
<feature type="compositionally biased region" description="Basic and acidic residues" evidence="1">
    <location>
        <begin position="17"/>
        <end position="28"/>
    </location>
</feature>
<feature type="region of interest" description="Disordered" evidence="1">
    <location>
        <begin position="205"/>
        <end position="233"/>
    </location>
</feature>
<reference evidence="3" key="1">
    <citation type="submission" date="2023-03" db="EMBL/GenBank/DDBJ databases">
        <title>Mating type loci evolution in Malassezia.</title>
        <authorList>
            <person name="Coelho M.A."/>
        </authorList>
    </citation>
    <scope>NUCLEOTIDE SEQUENCE</scope>
    <source>
        <strain evidence="3">CBS 11721</strain>
    </source>
</reference>